<dbReference type="GO" id="GO:0005634">
    <property type="term" value="C:nucleus"/>
    <property type="evidence" value="ECO:0007669"/>
    <property type="project" value="TreeGrafter"/>
</dbReference>
<dbReference type="Pfam" id="PF05028">
    <property type="entry name" value="PARG_cat_C"/>
    <property type="match status" value="1"/>
</dbReference>
<dbReference type="InterPro" id="IPR007724">
    <property type="entry name" value="Poly_GlycHdrlase"/>
</dbReference>
<evidence type="ECO:0000313" key="3">
    <source>
        <dbReference type="EMBL" id="KAK6538113.1"/>
    </source>
</evidence>
<dbReference type="GO" id="GO:0005975">
    <property type="term" value="P:carbohydrate metabolic process"/>
    <property type="evidence" value="ECO:0007669"/>
    <property type="project" value="InterPro"/>
</dbReference>
<feature type="region of interest" description="Disordered" evidence="1">
    <location>
        <begin position="1"/>
        <end position="31"/>
    </location>
</feature>
<dbReference type="PANTHER" id="PTHR12837:SF0">
    <property type="entry name" value="POLY(ADP-RIBOSE) GLYCOHYDROLASE"/>
    <property type="match status" value="1"/>
</dbReference>
<feature type="domain" description="PARG catalytic Macro" evidence="2">
    <location>
        <begin position="272"/>
        <end position="487"/>
    </location>
</feature>
<evidence type="ECO:0000313" key="4">
    <source>
        <dbReference type="Proteomes" id="UP001365542"/>
    </source>
</evidence>
<protein>
    <recommendedName>
        <fullName evidence="2">PARG catalytic Macro domain-containing protein</fullName>
    </recommendedName>
</protein>
<dbReference type="Proteomes" id="UP001365542">
    <property type="component" value="Unassembled WGS sequence"/>
</dbReference>
<dbReference type="GO" id="GO:1990966">
    <property type="term" value="P:ATP generation from poly-ADP-D-ribose"/>
    <property type="evidence" value="ECO:0007669"/>
    <property type="project" value="TreeGrafter"/>
</dbReference>
<proteinExistence type="predicted"/>
<dbReference type="PANTHER" id="PTHR12837">
    <property type="entry name" value="POLY ADP-RIBOSE GLYCOHYDROLASE"/>
    <property type="match status" value="1"/>
</dbReference>
<comment type="caution">
    <text evidence="3">The sequence shown here is derived from an EMBL/GenBank/DDBJ whole genome shotgun (WGS) entry which is preliminary data.</text>
</comment>
<dbReference type="GO" id="GO:0004649">
    <property type="term" value="F:poly(ADP-ribose) glycohydrolase activity"/>
    <property type="evidence" value="ECO:0007669"/>
    <property type="project" value="InterPro"/>
</dbReference>
<reference evidence="3 4" key="1">
    <citation type="submission" date="2019-10" db="EMBL/GenBank/DDBJ databases">
        <authorList>
            <person name="Palmer J.M."/>
        </authorList>
    </citation>
    <scope>NUCLEOTIDE SEQUENCE [LARGE SCALE GENOMIC DNA]</scope>
    <source>
        <strain evidence="3 4">TWF694</strain>
    </source>
</reference>
<keyword evidence="4" id="KW-1185">Reference proteome</keyword>
<organism evidence="3 4">
    <name type="scientific">Orbilia ellipsospora</name>
    <dbReference type="NCBI Taxonomy" id="2528407"/>
    <lineage>
        <taxon>Eukaryota</taxon>
        <taxon>Fungi</taxon>
        <taxon>Dikarya</taxon>
        <taxon>Ascomycota</taxon>
        <taxon>Pezizomycotina</taxon>
        <taxon>Orbiliomycetes</taxon>
        <taxon>Orbiliales</taxon>
        <taxon>Orbiliaceae</taxon>
        <taxon>Orbilia</taxon>
    </lineage>
</organism>
<dbReference type="GO" id="GO:0006282">
    <property type="term" value="P:regulation of DNA repair"/>
    <property type="evidence" value="ECO:0007669"/>
    <property type="project" value="InterPro"/>
</dbReference>
<evidence type="ECO:0000259" key="2">
    <source>
        <dbReference type="Pfam" id="PF05028"/>
    </source>
</evidence>
<evidence type="ECO:0000256" key="1">
    <source>
        <dbReference type="SAM" id="MobiDB-lite"/>
    </source>
</evidence>
<sequence>MASNEPRPSLLLPNNPSFTTSDPLGLSDSDKDEKPVLPIIFSHLLDKIRKIPPTTSPEELVSTFISHLSDISYTLHNAPDPNLNILKSALIALPNPHAVIRDIMNAGSTLLMHFPSGSLPSLEPGESRVYRLTQLKALISHQFIMSLPCPTWNDWGGVNLSSWFSDADGIIEPKRTYVDIILQYLKLSNPRLSMPMSQQRPQLQGAIDTPTPKLSPIPIPGLVSLQSQTVTFHLCHTTSLPDLTVKTPLIPLKIIESAEERDFPIIPTDDTENMEIHTIYIISSHRLVGHGPAATQEERLLASVPLLLPISTFTPPLEDNTALAVTSGAEGGFTPVAVFNGHGRTARLDKSYNREEYQNSNINNTSSGGGDDGRIRVNTFLSLNATELDGIDLPEGTNTDGGTLLADFLPGLLEKDLWKAYTGFFGVFNSQKSTPVRRSASTSASTSTPQPHKRVKYRIVTPPWGCGAFGGDIRVKLMLLWIAASFAAANSNADVAVELVFLVKLMAVDAVEVSWREMIGKIEKGGVGADEIWQALKNLRAQNPNKNAVLENIVKNLGFSVPKFV</sequence>
<name>A0AAV9XDY4_9PEZI</name>
<dbReference type="EMBL" id="JAVHJO010000008">
    <property type="protein sequence ID" value="KAK6538113.1"/>
    <property type="molecule type" value="Genomic_DNA"/>
</dbReference>
<feature type="compositionally biased region" description="Low complexity" evidence="1">
    <location>
        <begin position="1"/>
        <end position="17"/>
    </location>
</feature>
<gene>
    <name evidence="3" type="ORF">TWF694_010995</name>
</gene>
<dbReference type="GO" id="GO:0005737">
    <property type="term" value="C:cytoplasm"/>
    <property type="evidence" value="ECO:0007669"/>
    <property type="project" value="TreeGrafter"/>
</dbReference>
<accession>A0AAV9XDY4</accession>
<dbReference type="AlphaFoldDB" id="A0AAV9XDY4"/>
<dbReference type="GO" id="GO:0009225">
    <property type="term" value="P:nucleotide-sugar metabolic process"/>
    <property type="evidence" value="ECO:0007669"/>
    <property type="project" value="TreeGrafter"/>
</dbReference>
<dbReference type="InterPro" id="IPR046372">
    <property type="entry name" value="PARG_cat_C"/>
</dbReference>